<dbReference type="NCBIfam" id="TIGR01643">
    <property type="entry name" value="YD_repeat_2x"/>
    <property type="match status" value="7"/>
</dbReference>
<dbReference type="InterPro" id="IPR001826">
    <property type="entry name" value="RHS"/>
</dbReference>
<keyword evidence="1" id="KW-0677">Repeat</keyword>
<feature type="domain" description="Teneurin-like YD-shell" evidence="5">
    <location>
        <begin position="1052"/>
        <end position="1209"/>
    </location>
</feature>
<dbReference type="InterPro" id="IPR056009">
    <property type="entry name" value="DUF7587"/>
</dbReference>
<accession>A0ABV9A1F7</accession>
<feature type="domain" description="DUF6531" evidence="3">
    <location>
        <begin position="356"/>
        <end position="429"/>
    </location>
</feature>
<proteinExistence type="predicted"/>
<reference evidence="7" key="1">
    <citation type="journal article" date="2019" name="Int. J. Syst. Evol. Microbiol.">
        <title>The Global Catalogue of Microorganisms (GCM) 10K type strain sequencing project: providing services to taxonomists for standard genome sequencing and annotation.</title>
        <authorList>
            <consortium name="The Broad Institute Genomics Platform"/>
            <consortium name="The Broad Institute Genome Sequencing Center for Infectious Disease"/>
            <person name="Wu L."/>
            <person name="Ma J."/>
        </authorList>
    </citation>
    <scope>NUCLEOTIDE SEQUENCE [LARGE SCALE GENOMIC DNA]</scope>
    <source>
        <strain evidence="7">CGMCC 4.7608</strain>
    </source>
</reference>
<evidence type="ECO:0000259" key="2">
    <source>
        <dbReference type="Pfam" id="PF03527"/>
    </source>
</evidence>
<gene>
    <name evidence="6" type="ORF">ACFO0R_22210</name>
</gene>
<dbReference type="Pfam" id="PF25023">
    <property type="entry name" value="TEN_YD-shell"/>
    <property type="match status" value="2"/>
</dbReference>
<evidence type="ECO:0000256" key="1">
    <source>
        <dbReference type="ARBA" id="ARBA00022737"/>
    </source>
</evidence>
<dbReference type="Pfam" id="PF24494">
    <property type="entry name" value="DUF7587"/>
    <property type="match status" value="1"/>
</dbReference>
<evidence type="ECO:0000313" key="7">
    <source>
        <dbReference type="Proteomes" id="UP001595999"/>
    </source>
</evidence>
<dbReference type="InterPro" id="IPR022385">
    <property type="entry name" value="Rhs_assc_core"/>
</dbReference>
<dbReference type="Gene3D" id="2.180.10.10">
    <property type="entry name" value="RHS repeat-associated core"/>
    <property type="match status" value="3"/>
</dbReference>
<dbReference type="NCBIfam" id="TIGR03696">
    <property type="entry name" value="Rhs_assc_core"/>
    <property type="match status" value="1"/>
</dbReference>
<dbReference type="Proteomes" id="UP001595999">
    <property type="component" value="Unassembled WGS sequence"/>
</dbReference>
<evidence type="ECO:0000313" key="6">
    <source>
        <dbReference type="EMBL" id="MFC4492333.1"/>
    </source>
</evidence>
<evidence type="ECO:0000259" key="5">
    <source>
        <dbReference type="Pfam" id="PF25023"/>
    </source>
</evidence>
<dbReference type="Pfam" id="PF03527">
    <property type="entry name" value="RHS"/>
    <property type="match status" value="1"/>
</dbReference>
<dbReference type="InterPro" id="IPR050708">
    <property type="entry name" value="T6SS_VgrG/RHS"/>
</dbReference>
<evidence type="ECO:0000259" key="3">
    <source>
        <dbReference type="Pfam" id="PF20148"/>
    </source>
</evidence>
<dbReference type="InterPro" id="IPR045351">
    <property type="entry name" value="DUF6531"/>
</dbReference>
<dbReference type="InterPro" id="IPR031325">
    <property type="entry name" value="RHS_repeat"/>
</dbReference>
<dbReference type="Pfam" id="PF20148">
    <property type="entry name" value="DUF6531"/>
    <property type="match status" value="1"/>
</dbReference>
<comment type="caution">
    <text evidence="6">The sequence shown here is derived from an EMBL/GenBank/DDBJ whole genome shotgun (WGS) entry which is preliminary data.</text>
</comment>
<sequence>MSTAAQAKPVAVINGTPQNAAQVIQQTGKTFDQWLQSISDGHLSVDSLKTIGSAVPIVGNLISVGDVIVDLMEMSEKSKKKQEVDVFDWLFLGVDLVGVVPAAGGLFKMGARPTLKLCASSVRRAGGDWLKMELSASLTQKVANMLPADFRNMPDQWVKHVDGKMQSTLETCGGKGKVIISDLANLLISLGSGNFSGYVKQHVPQAPVKYHLEKTNNQGFWASVGAELDALNRAAANAKKEAAAGMTVAAAKGIDMALKGSAAARMMLSLGRTLLAWAGQLTAKLLSMYSSHLKPLLNKLLEAFLKHLPKKAAAVANKVTNKAKKGTQQLYQEVTSRFKGKIKPPPKCACAASPNSIGYVLGEESLQHTDFSLPGVLPIIWTRQYRSNFDGNDARGDLGARWGVAYGARFDIEGEALKHHDDSCRTLDYPLLPVGESLKDELEGFTLSRLSDTLISQTYGHDLVQLYERHGDSFRLALIKDRAGNSIAMNFRDGRLIQLVSSAGHVVDLAHDKHGRIVRVSLQNPETGLPLRTLAQYQYSEITPLAADAGDLLAASDENGQSWSYQYQHHLLTRYSDRTGRGIHLEWDGSHLDARAVREYADDGSQDIRLAWDDNIDLTYVTDAYGRTTEYYFDDKGYNYRIVYPDHKEEWFDYDAQKNLVNHIFPDGSQDSFTYDDKGNMVLHERRDGSEVAFAYDAEDNLVEITDPLGEKWLRAYDDKGQLIEETDPLGHKTKYAYNEQGLPVAITDAKGGKKQIAYRPDGLLQSYTDCSGSATQWQYDERGRAQLIIDAMGSATRYQYAANGTLQAIVQPDGQATQLEHDAEARLLKLTDPLGRATHYDYDQAGRLQTRTDANGHSLAYKYDKLGRLTALRNENHRHYLFEYDAGGQLISETGFDGSATRYHYNLAGQLEKQQEGDIATDYRYDRAGRLIERSAPNSKESFGYDAAGRLYQAKNRYASLRWIYDPVGNVVEEHHGYSVAGVKETYRWQHEHDPLGNRVASVRPDGRRVDILSYGSGHVHGLLFGQRDIVNLERDKLHRETQRVLGNALQQHQSYDKVGRLASQRLMGSTQWNRQYQYDAAGQLTGIADSRAGQLNYRYDPVGRLLEAATPKGVESFRFDPAGNLLDNAPAADGHQDNSLLGNLLSQYAGRHYRYDSRGNLVEKRVNGAFTKLEWDSHNRLSRLTAPDGQRTDYHYDPLGRRIAKTQAGQTTLYGWDGDVLAFETRDEQAVHYLFEPDSFVPLAQVHTEAVRGVKVPNWNQYRPYDSDLDPLRKPAPEPSEPMAVYYYHTDHLGTPQALTDEQGALALEMDYQAWGQAREVIADADSKAGIRNPFRFQGQYQDQESGLHYNRHRYYDPEIGRFISRDPIGLTGGFNIHIYAPNPTEWIDPLGLARRNKNTPPKKAEHTTCCACKNGHVYRVLRDDENISNGISAKNPDANYEMEGHVLHGSKISTQYISTSKTLESAKLNRQRYGSPGQRIAKIDLSKVSGEVVDLSSECTPLKGTMAKKFARASQEVLVVGKIPSSAISIVN</sequence>
<protein>
    <submittedName>
        <fullName evidence="6">RHS repeat-associated core domain-containing protein</fullName>
    </submittedName>
</protein>
<keyword evidence="7" id="KW-1185">Reference proteome</keyword>
<feature type="domain" description="RHS protein conserved region" evidence="2">
    <location>
        <begin position="1287"/>
        <end position="1322"/>
    </location>
</feature>
<dbReference type="RefSeq" id="WP_231462028.1">
    <property type="nucleotide sequence ID" value="NZ_JAJOHW010000056.1"/>
</dbReference>
<dbReference type="InterPro" id="IPR056823">
    <property type="entry name" value="TEN-like_YD-shell"/>
</dbReference>
<dbReference type="PANTHER" id="PTHR32305">
    <property type="match status" value="1"/>
</dbReference>
<feature type="domain" description="Teneurin-like YD-shell" evidence="5">
    <location>
        <begin position="854"/>
        <end position="973"/>
    </location>
</feature>
<dbReference type="PANTHER" id="PTHR32305:SF15">
    <property type="entry name" value="PROTEIN RHSA-RELATED"/>
    <property type="match status" value="1"/>
</dbReference>
<feature type="domain" description="DUF7587" evidence="4">
    <location>
        <begin position="1428"/>
        <end position="1531"/>
    </location>
</feature>
<name>A0ABV9A1F7_9NEIS</name>
<dbReference type="EMBL" id="JBHSEK010000025">
    <property type="protein sequence ID" value="MFC4492333.1"/>
    <property type="molecule type" value="Genomic_DNA"/>
</dbReference>
<dbReference type="PRINTS" id="PR00394">
    <property type="entry name" value="RHSPROTEIN"/>
</dbReference>
<dbReference type="Pfam" id="PF05593">
    <property type="entry name" value="RHS_repeat"/>
    <property type="match status" value="2"/>
</dbReference>
<dbReference type="InterPro" id="IPR006530">
    <property type="entry name" value="YD"/>
</dbReference>
<dbReference type="CDD" id="cd20743">
    <property type="entry name" value="FIX_RhsA-like"/>
    <property type="match status" value="1"/>
</dbReference>
<organism evidence="6 7">
    <name type="scientific">Chromobacterium aquaticum</name>
    <dbReference type="NCBI Taxonomy" id="467180"/>
    <lineage>
        <taxon>Bacteria</taxon>
        <taxon>Pseudomonadati</taxon>
        <taxon>Pseudomonadota</taxon>
        <taxon>Betaproteobacteria</taxon>
        <taxon>Neisseriales</taxon>
        <taxon>Chromobacteriaceae</taxon>
        <taxon>Chromobacterium</taxon>
    </lineage>
</organism>
<evidence type="ECO:0000259" key="4">
    <source>
        <dbReference type="Pfam" id="PF24494"/>
    </source>
</evidence>